<dbReference type="EMBL" id="JARKIE010000086">
    <property type="protein sequence ID" value="KAJ7687632.1"/>
    <property type="molecule type" value="Genomic_DNA"/>
</dbReference>
<dbReference type="AlphaFoldDB" id="A0AAD7GES4"/>
<organism evidence="2 3">
    <name type="scientific">Mycena rosella</name>
    <name type="common">Pink bonnet</name>
    <name type="synonym">Agaricus rosellus</name>
    <dbReference type="NCBI Taxonomy" id="1033263"/>
    <lineage>
        <taxon>Eukaryota</taxon>
        <taxon>Fungi</taxon>
        <taxon>Dikarya</taxon>
        <taxon>Basidiomycota</taxon>
        <taxon>Agaricomycotina</taxon>
        <taxon>Agaricomycetes</taxon>
        <taxon>Agaricomycetidae</taxon>
        <taxon>Agaricales</taxon>
        <taxon>Marasmiineae</taxon>
        <taxon>Mycenaceae</taxon>
        <taxon>Mycena</taxon>
    </lineage>
</organism>
<comment type="caution">
    <text evidence="2">The sequence shown here is derived from an EMBL/GenBank/DDBJ whole genome shotgun (WGS) entry which is preliminary data.</text>
</comment>
<reference evidence="2" key="1">
    <citation type="submission" date="2023-03" db="EMBL/GenBank/DDBJ databases">
        <title>Massive genome expansion in bonnet fungi (Mycena s.s.) driven by repeated elements and novel gene families across ecological guilds.</title>
        <authorList>
            <consortium name="Lawrence Berkeley National Laboratory"/>
            <person name="Harder C.B."/>
            <person name="Miyauchi S."/>
            <person name="Viragh M."/>
            <person name="Kuo A."/>
            <person name="Thoen E."/>
            <person name="Andreopoulos B."/>
            <person name="Lu D."/>
            <person name="Skrede I."/>
            <person name="Drula E."/>
            <person name="Henrissat B."/>
            <person name="Morin E."/>
            <person name="Kohler A."/>
            <person name="Barry K."/>
            <person name="LaButti K."/>
            <person name="Morin E."/>
            <person name="Salamov A."/>
            <person name="Lipzen A."/>
            <person name="Mereny Z."/>
            <person name="Hegedus B."/>
            <person name="Baldrian P."/>
            <person name="Stursova M."/>
            <person name="Weitz H."/>
            <person name="Taylor A."/>
            <person name="Grigoriev I.V."/>
            <person name="Nagy L.G."/>
            <person name="Martin F."/>
            <person name="Kauserud H."/>
        </authorList>
    </citation>
    <scope>NUCLEOTIDE SEQUENCE</scope>
    <source>
        <strain evidence="2">CBHHK067</strain>
    </source>
</reference>
<evidence type="ECO:0000313" key="3">
    <source>
        <dbReference type="Proteomes" id="UP001221757"/>
    </source>
</evidence>
<protein>
    <submittedName>
        <fullName evidence="2">Uncharacterized protein</fullName>
    </submittedName>
</protein>
<proteinExistence type="predicted"/>
<feature type="compositionally biased region" description="Polar residues" evidence="1">
    <location>
        <begin position="410"/>
        <end position="427"/>
    </location>
</feature>
<evidence type="ECO:0000256" key="1">
    <source>
        <dbReference type="SAM" id="MobiDB-lite"/>
    </source>
</evidence>
<gene>
    <name evidence="2" type="ORF">B0H17DRAFT_1136182</name>
</gene>
<feature type="region of interest" description="Disordered" evidence="1">
    <location>
        <begin position="646"/>
        <end position="665"/>
    </location>
</feature>
<evidence type="ECO:0000313" key="2">
    <source>
        <dbReference type="EMBL" id="KAJ7687632.1"/>
    </source>
</evidence>
<feature type="region of interest" description="Disordered" evidence="1">
    <location>
        <begin position="389"/>
        <end position="427"/>
    </location>
</feature>
<name>A0AAD7GES4_MYCRO</name>
<accession>A0AAD7GES4</accession>
<dbReference type="Proteomes" id="UP001221757">
    <property type="component" value="Unassembled WGS sequence"/>
</dbReference>
<keyword evidence="3" id="KW-1185">Reference proteome</keyword>
<sequence length="831" mass="93657">MQFYDDTTLMVLLCRHDRVLWLVNMHSMGEKQFYREGFGFTDGEGLSSPALYTRDPDKARRRGKPLQARRVAAAMDAAQHNKTLGSSRNNTIKAYGHPLSLLRMQWAKQVRAQKKPQARPSKTVGQKAVAAAVLASRDAVAIHNAQVTECEASVLDTIEDDSGNNIVHCKVALETVQAALKKSKERLTHQELALGVGDRAALTNLAKSKYLELRMNVQALKTRLRDRLRARKFEHNRVERPSRCQQTSDSAMKWREPQISRLKNHYNKLCDAIDLGIKHKRGPCGAVAPERIESKDVGLQDEEEQEVLLWLSINTVRSRIWAMLALDRSKQLAKECESLQMWFAEEWTVFNEVMSRAVFHKAGAPPALVRDWCQYMPANGGYAMGPERPYTRSTRKAATTPPAEFPPSPISSLPNTSPGIPTSSSASNTLGRIKAERYVSAPHTRCTPKIATAVPSSGFNVTGRLFPFVLIPPKRYRGAPSNAPEADIEMSSPADALSNTEKAHYVPRRSLRASHFFVPQRRPMLADLFDFALSFCSTALKRYTSLRTIGECKSKSDVSENRLGPPVDRECREVEVHAPRKKNIADNPDMVQARVERAAPAGRFPNQISSADVASVPLNQSKDLMHMVAEYITEMELAGLRLKRTAEDRQATESTNGNPGRVEFLPPRREEKNRKNATVLDKWMALCRGACYNGKPDRCNILVNSTVRFRTALRMLTTAEKKYQVKTQDVDDFRRELAFEVDCIHARGSNGQTHSYHPGAQVLKRARGLDAGCRIINQERRRMMCAGWNACGIYEGVEEQRKETGKLESDKSRFWEKVMSRWHSAPEWYTQ</sequence>